<keyword evidence="8" id="KW-0802">TPR repeat</keyword>
<reference evidence="11" key="1">
    <citation type="submission" date="2019-03" db="EMBL/GenBank/DDBJ databases">
        <title>Lake Tanganyika Metagenome-Assembled Genomes (MAGs).</title>
        <authorList>
            <person name="Tran P."/>
        </authorList>
    </citation>
    <scope>NUCLEOTIDE SEQUENCE</scope>
    <source>
        <strain evidence="11">K_DeepCast_150m_m2_040</strain>
    </source>
</reference>
<dbReference type="GO" id="GO:0009103">
    <property type="term" value="P:lipopolysaccharide biosynthetic process"/>
    <property type="evidence" value="ECO:0007669"/>
    <property type="project" value="UniProtKB-ARBA"/>
</dbReference>
<dbReference type="InterPro" id="IPR019734">
    <property type="entry name" value="TPR_rpt"/>
</dbReference>
<evidence type="ECO:0000256" key="5">
    <source>
        <dbReference type="ARBA" id="ARBA00022692"/>
    </source>
</evidence>
<feature type="transmembrane region" description="Helical" evidence="9">
    <location>
        <begin position="434"/>
        <end position="452"/>
    </location>
</feature>
<evidence type="ECO:0000256" key="6">
    <source>
        <dbReference type="ARBA" id="ARBA00022989"/>
    </source>
</evidence>
<dbReference type="PANTHER" id="PTHR33908:SF11">
    <property type="entry name" value="MEMBRANE PROTEIN"/>
    <property type="match status" value="1"/>
</dbReference>
<dbReference type="AlphaFoldDB" id="A0A937XDN3"/>
<name>A0A937XDN3_UNCW3</name>
<feature type="transmembrane region" description="Helical" evidence="9">
    <location>
        <begin position="353"/>
        <end position="373"/>
    </location>
</feature>
<comment type="caution">
    <text evidence="11">The sequence shown here is derived from an EMBL/GenBank/DDBJ whole genome shotgun (WGS) entry which is preliminary data.</text>
</comment>
<feature type="transmembrane region" description="Helical" evidence="9">
    <location>
        <begin position="145"/>
        <end position="164"/>
    </location>
</feature>
<evidence type="ECO:0000256" key="2">
    <source>
        <dbReference type="ARBA" id="ARBA00022475"/>
    </source>
</evidence>
<feature type="repeat" description="TPR" evidence="8">
    <location>
        <begin position="589"/>
        <end position="622"/>
    </location>
</feature>
<evidence type="ECO:0000256" key="7">
    <source>
        <dbReference type="ARBA" id="ARBA00023136"/>
    </source>
</evidence>
<evidence type="ECO:0000256" key="4">
    <source>
        <dbReference type="ARBA" id="ARBA00022679"/>
    </source>
</evidence>
<dbReference type="SMART" id="SM00028">
    <property type="entry name" value="TPR"/>
    <property type="match status" value="2"/>
</dbReference>
<dbReference type="InterPro" id="IPR038731">
    <property type="entry name" value="RgtA/B/C-like"/>
</dbReference>
<dbReference type="EMBL" id="VGIR01000019">
    <property type="protein sequence ID" value="MBM3331117.1"/>
    <property type="molecule type" value="Genomic_DNA"/>
</dbReference>
<feature type="repeat" description="TPR" evidence="8">
    <location>
        <begin position="459"/>
        <end position="492"/>
    </location>
</feature>
<keyword evidence="4" id="KW-0808">Transferase</keyword>
<feature type="transmembrane region" description="Helical" evidence="9">
    <location>
        <begin position="217"/>
        <end position="237"/>
    </location>
</feature>
<feature type="domain" description="Glycosyltransferase RgtA/B/C/D-like" evidence="10">
    <location>
        <begin position="76"/>
        <end position="227"/>
    </location>
</feature>
<proteinExistence type="predicted"/>
<evidence type="ECO:0000313" key="11">
    <source>
        <dbReference type="EMBL" id="MBM3331117.1"/>
    </source>
</evidence>
<evidence type="ECO:0000313" key="12">
    <source>
        <dbReference type="Proteomes" id="UP000779900"/>
    </source>
</evidence>
<dbReference type="Gene3D" id="1.25.40.10">
    <property type="entry name" value="Tetratricopeptide repeat domain"/>
    <property type="match status" value="2"/>
</dbReference>
<dbReference type="PROSITE" id="PS50005">
    <property type="entry name" value="TPR"/>
    <property type="match status" value="2"/>
</dbReference>
<dbReference type="SUPFAM" id="SSF48452">
    <property type="entry name" value="TPR-like"/>
    <property type="match status" value="1"/>
</dbReference>
<dbReference type="GO" id="GO:0016763">
    <property type="term" value="F:pentosyltransferase activity"/>
    <property type="evidence" value="ECO:0007669"/>
    <property type="project" value="TreeGrafter"/>
</dbReference>
<evidence type="ECO:0000256" key="9">
    <source>
        <dbReference type="SAM" id="Phobius"/>
    </source>
</evidence>
<dbReference type="GO" id="GO:0005886">
    <property type="term" value="C:plasma membrane"/>
    <property type="evidence" value="ECO:0007669"/>
    <property type="project" value="UniProtKB-SubCell"/>
</dbReference>
<feature type="transmembrane region" description="Helical" evidence="9">
    <location>
        <begin position="170"/>
        <end position="196"/>
    </location>
</feature>
<feature type="transmembrane region" description="Helical" evidence="9">
    <location>
        <begin position="118"/>
        <end position="140"/>
    </location>
</feature>
<keyword evidence="3" id="KW-0328">Glycosyltransferase</keyword>
<dbReference type="Pfam" id="PF13231">
    <property type="entry name" value="PMT_2"/>
    <property type="match status" value="1"/>
</dbReference>
<feature type="transmembrane region" description="Helical" evidence="9">
    <location>
        <begin position="81"/>
        <end position="112"/>
    </location>
</feature>
<evidence type="ECO:0000259" key="10">
    <source>
        <dbReference type="Pfam" id="PF13231"/>
    </source>
</evidence>
<dbReference type="PANTHER" id="PTHR33908">
    <property type="entry name" value="MANNOSYLTRANSFERASE YKCB-RELATED"/>
    <property type="match status" value="1"/>
</dbReference>
<gene>
    <name evidence="11" type="ORF">FJY68_04595</name>
</gene>
<dbReference type="Pfam" id="PF13432">
    <property type="entry name" value="TPR_16"/>
    <property type="match status" value="1"/>
</dbReference>
<dbReference type="InterPro" id="IPR011990">
    <property type="entry name" value="TPR-like_helical_dom_sf"/>
</dbReference>
<keyword evidence="2" id="KW-1003">Cell membrane</keyword>
<organism evidence="11 12">
    <name type="scientific">candidate division WOR-3 bacterium</name>
    <dbReference type="NCBI Taxonomy" id="2052148"/>
    <lineage>
        <taxon>Bacteria</taxon>
        <taxon>Bacteria division WOR-3</taxon>
    </lineage>
</organism>
<keyword evidence="5 9" id="KW-0812">Transmembrane</keyword>
<sequence length="646" mass="70780">MPENDEVRAAERQSRFWLFVALALTLLVRLWFILGMRGQPFSTIGPQMLDSYYYHRWAVDIVSGNFWGTDVFFLRPLYPYLLALVYSVFGQHILAVQLVQAVLATVSCFLLFDTTRRILGAGAAAFASIGFAFTGILVFYTGSLLYVEITVLLNLLFLWLILVAGGRTWVWMLSGLCFGLLVICRPEVLVAAPLMLLWLARKSVVDRKPHIARRSSLVAMTVVALAAIAVVPIRNYIVARDPVLFTAHSGMNFYYGNNPSADGTWQPTAEFEKGGGFSHERLREISHTIDGKEVKASAASAYWTRKGLEFITHQPLAYLRLLGRKFLLFFSNFEVPNNYYPETARASSVPFKLAFIGFGLVLALALPGMVWAWPKRGQVAPLYLFVAAYLFSALLSYVLSRLRAPAIPLLMMFAGLGLSELVEAVRRRRSARAAVGIAIAVAAYLASVAIPVKRGGYSAQAWTQAGNIHLEQQDFGKAVDAFHRALAALPSYNYARYSLVLALAGAGRTADADDELRVIERSTAGSSDRNTLLRLAGARTAIANSISTASPTWRPARRLADAWVAVAEGNHALAESLYRANLAQDSTDAEASFLLGMVYVRMDSLAAARAWLTRAVALEPGNDAARAALKSAQSRPGAVLDPQDAP</sequence>
<dbReference type="Pfam" id="PF14559">
    <property type="entry name" value="TPR_19"/>
    <property type="match status" value="1"/>
</dbReference>
<evidence type="ECO:0000256" key="3">
    <source>
        <dbReference type="ARBA" id="ARBA00022676"/>
    </source>
</evidence>
<accession>A0A937XDN3</accession>
<dbReference type="InterPro" id="IPR050297">
    <property type="entry name" value="LipidA_mod_glycosyltrf_83"/>
</dbReference>
<keyword evidence="7 9" id="KW-0472">Membrane</keyword>
<evidence type="ECO:0000256" key="8">
    <source>
        <dbReference type="PROSITE-ProRule" id="PRU00339"/>
    </source>
</evidence>
<keyword evidence="6 9" id="KW-1133">Transmembrane helix</keyword>
<feature type="transmembrane region" description="Helical" evidence="9">
    <location>
        <begin position="16"/>
        <end position="34"/>
    </location>
</feature>
<dbReference type="Proteomes" id="UP000779900">
    <property type="component" value="Unassembled WGS sequence"/>
</dbReference>
<comment type="subcellular location">
    <subcellularLocation>
        <location evidence="1">Cell membrane</location>
        <topology evidence="1">Multi-pass membrane protein</topology>
    </subcellularLocation>
</comment>
<evidence type="ECO:0000256" key="1">
    <source>
        <dbReference type="ARBA" id="ARBA00004651"/>
    </source>
</evidence>
<protein>
    <recommendedName>
        <fullName evidence="10">Glycosyltransferase RgtA/B/C/D-like domain-containing protein</fullName>
    </recommendedName>
</protein>
<feature type="transmembrane region" description="Helical" evidence="9">
    <location>
        <begin position="380"/>
        <end position="399"/>
    </location>
</feature>